<dbReference type="AlphaFoldDB" id="A0A8S9IQE8"/>
<protein>
    <submittedName>
        <fullName evidence="1">Uncharacterized protein</fullName>
    </submittedName>
</protein>
<gene>
    <name evidence="1" type="ORF">F2Q70_00004047</name>
</gene>
<name>A0A8S9IQE8_BRACR</name>
<reference evidence="1" key="1">
    <citation type="submission" date="2019-12" db="EMBL/GenBank/DDBJ databases">
        <title>Genome sequencing and annotation of Brassica cretica.</title>
        <authorList>
            <person name="Studholme D.J."/>
            <person name="Sarris P.F."/>
        </authorList>
    </citation>
    <scope>NUCLEOTIDE SEQUENCE</scope>
    <source>
        <strain evidence="1">PFS-102/07</strain>
        <tissue evidence="1">Leaf</tissue>
    </source>
</reference>
<comment type="caution">
    <text evidence="1">The sequence shown here is derived from an EMBL/GenBank/DDBJ whole genome shotgun (WGS) entry which is preliminary data.</text>
</comment>
<proteinExistence type="predicted"/>
<accession>A0A8S9IQE8</accession>
<dbReference type="EMBL" id="QGKY02001015">
    <property type="protein sequence ID" value="KAF2571622.1"/>
    <property type="molecule type" value="Genomic_DNA"/>
</dbReference>
<evidence type="ECO:0000313" key="1">
    <source>
        <dbReference type="EMBL" id="KAF2571622.1"/>
    </source>
</evidence>
<sequence length="105" mass="11742">MQTPNTHSGAEYNILFNPIRNMEQIIDKKKFPNANCGNILNVKMTTLEASTLQKSVETAYLDVVFSNIFEVVNALIEQLISVALCLSGEALWIPTQTISLLMRLI</sequence>
<organism evidence="1">
    <name type="scientific">Brassica cretica</name>
    <name type="common">Mustard</name>
    <dbReference type="NCBI Taxonomy" id="69181"/>
    <lineage>
        <taxon>Eukaryota</taxon>
        <taxon>Viridiplantae</taxon>
        <taxon>Streptophyta</taxon>
        <taxon>Embryophyta</taxon>
        <taxon>Tracheophyta</taxon>
        <taxon>Spermatophyta</taxon>
        <taxon>Magnoliopsida</taxon>
        <taxon>eudicotyledons</taxon>
        <taxon>Gunneridae</taxon>
        <taxon>Pentapetalae</taxon>
        <taxon>rosids</taxon>
        <taxon>malvids</taxon>
        <taxon>Brassicales</taxon>
        <taxon>Brassicaceae</taxon>
        <taxon>Brassiceae</taxon>
        <taxon>Brassica</taxon>
    </lineage>
</organism>